<feature type="region of interest" description="Disordered" evidence="1">
    <location>
        <begin position="550"/>
        <end position="570"/>
    </location>
</feature>
<reference evidence="3 4" key="1">
    <citation type="submission" date="2019-01" db="EMBL/GenBank/DDBJ databases">
        <authorList>
            <consortium name="Pathogen Informatics"/>
        </authorList>
    </citation>
    <scope>NUCLEOTIDE SEQUENCE [LARGE SCALE GENOMIC DNA]</scope>
    <source>
        <strain evidence="3 4">NCTC10179</strain>
    </source>
</reference>
<feature type="signal peptide" evidence="2">
    <location>
        <begin position="1"/>
        <end position="24"/>
    </location>
</feature>
<dbReference type="EMBL" id="LR215039">
    <property type="protein sequence ID" value="VEU75876.1"/>
    <property type="molecule type" value="Genomic_DNA"/>
</dbReference>
<gene>
    <name evidence="3" type="ORF">NCTC10179_00032</name>
</gene>
<protein>
    <recommendedName>
        <fullName evidence="5">Lipoprotein</fullName>
    </recommendedName>
</protein>
<dbReference type="AlphaFoldDB" id="A0A449B5M2"/>
<dbReference type="Proteomes" id="UP000289497">
    <property type="component" value="Chromosome"/>
</dbReference>
<keyword evidence="2" id="KW-0732">Signal</keyword>
<evidence type="ECO:0000256" key="1">
    <source>
        <dbReference type="SAM" id="MobiDB-lite"/>
    </source>
</evidence>
<sequence>MKRKLSLLSLGLVSSFALPLAVIACKSETASKKETKNPFNLQGEINFDKLDVVSEQDSVKDALAKLKNSFESFVALAFKPAQDTSKEDLQTISQTLQTYLNNVVGSYQEANGYLQQKETKSFFEFATPWFRARQYFLIGSLGNLPQLLSDLESNSKVTKNDYVANLNQVLKNYINTWMVIWKDDANSTLASVQDSVQKALALNTLTQAQKDSLKTIGNLWDSLKVYYQKIKDYFEENWLGDNPKLDLVEADPVYAQNNKEIEKIMLEFSKNISDNAFKPLLDAQTPIHKSFVLPRFTWSDVYNSKTEYSNESNPENPTYFDQKSAKLNEFIKSQKDVENFIDANSYLDDLKPLYSAKVSYEDSKNILKSQNNQLYVWVYQKDNGKVQTNNFSEEEVSQYAHKLSDEINTLNGDYIVKLTLPESYLNALNMRYSWYHKTLDDKMKAFDSTINDILLRALAQYQFVAGVDESGELNLQFTLTNKEGKPFGQDAYYFAPIETIQPIWGYFISHRDLDQQALSYDIYVSLTKEEYDQTFGKIYTSERLNSREKAKITKAENTADTPEGKQNINIEYGNDNFESVKIKLNN</sequence>
<feature type="chain" id="PRO_5019172089" description="Lipoprotein" evidence="2">
    <location>
        <begin position="25"/>
        <end position="586"/>
    </location>
</feature>
<evidence type="ECO:0000313" key="4">
    <source>
        <dbReference type="Proteomes" id="UP000289497"/>
    </source>
</evidence>
<proteinExistence type="predicted"/>
<organism evidence="3 4">
    <name type="scientific">Mycoplasmopsis columboralis</name>
    <dbReference type="NCBI Taxonomy" id="171282"/>
    <lineage>
        <taxon>Bacteria</taxon>
        <taxon>Bacillati</taxon>
        <taxon>Mycoplasmatota</taxon>
        <taxon>Mycoplasmoidales</taxon>
        <taxon>Metamycoplasmataceae</taxon>
        <taxon>Mycoplasmopsis</taxon>
    </lineage>
</organism>
<dbReference type="OrthoDB" id="9993938at2"/>
<evidence type="ECO:0008006" key="5">
    <source>
        <dbReference type="Google" id="ProtNLM"/>
    </source>
</evidence>
<name>A0A449B5M2_9BACT</name>
<keyword evidence="4" id="KW-1185">Reference proteome</keyword>
<dbReference type="PROSITE" id="PS51257">
    <property type="entry name" value="PROKAR_LIPOPROTEIN"/>
    <property type="match status" value="1"/>
</dbReference>
<dbReference type="KEGG" id="mcou:NCTC10179_00032"/>
<evidence type="ECO:0000313" key="3">
    <source>
        <dbReference type="EMBL" id="VEU75876.1"/>
    </source>
</evidence>
<evidence type="ECO:0000256" key="2">
    <source>
        <dbReference type="SAM" id="SignalP"/>
    </source>
</evidence>
<dbReference type="RefSeq" id="WP_036434055.1">
    <property type="nucleotide sequence ID" value="NZ_LR215039.1"/>
</dbReference>
<accession>A0A449B5M2</accession>
<feature type="compositionally biased region" description="Polar residues" evidence="1">
    <location>
        <begin position="555"/>
        <end position="569"/>
    </location>
</feature>